<proteinExistence type="predicted"/>
<evidence type="ECO:0000313" key="3">
    <source>
        <dbReference type="Proteomes" id="UP000298347"/>
    </source>
</evidence>
<accession>A0A4Z0GUK9</accession>
<protein>
    <submittedName>
        <fullName evidence="2">Reverse transcriptase-like protein</fullName>
    </submittedName>
</protein>
<name>A0A4Z0GUK9_9BACL</name>
<dbReference type="InterPro" id="IPR036397">
    <property type="entry name" value="RNaseH_sf"/>
</dbReference>
<keyword evidence="3" id="KW-1185">Reference proteome</keyword>
<dbReference type="OrthoDB" id="7845843at2"/>
<dbReference type="InterPro" id="IPR012337">
    <property type="entry name" value="RNaseH-like_sf"/>
</dbReference>
<dbReference type="Gene3D" id="3.30.420.10">
    <property type="entry name" value="Ribonuclease H-like superfamily/Ribonuclease H"/>
    <property type="match status" value="1"/>
</dbReference>
<keyword evidence="2" id="KW-0548">Nucleotidyltransferase</keyword>
<dbReference type="SUPFAM" id="SSF53098">
    <property type="entry name" value="Ribonuclease H-like"/>
    <property type="match status" value="1"/>
</dbReference>
<evidence type="ECO:0000313" key="2">
    <source>
        <dbReference type="EMBL" id="TGB00415.1"/>
    </source>
</evidence>
<dbReference type="PANTHER" id="PTHR47723">
    <property type="entry name" value="OS05G0353850 PROTEIN"/>
    <property type="match status" value="1"/>
</dbReference>
<sequence length="141" mass="15608">MIEVSFDGASVGNPGLAGGGIYINLGNGNEIRESFPLGTLLSNHEAEFAALVRALQFCHEKGYRNVSFRTDSQLVNQAIEKRYVKKAEFSHYLSAALALIDQFNLFFCKWIPDVKNKNADSLARLAIRSQQKPGKSECDPL</sequence>
<dbReference type="InterPro" id="IPR053151">
    <property type="entry name" value="RNase_H-like"/>
</dbReference>
<feature type="domain" description="RNase H type-1" evidence="1">
    <location>
        <begin position="1"/>
        <end position="128"/>
    </location>
</feature>
<organism evidence="2 3">
    <name type="scientific">Sporolactobacillus shoreae</name>
    <dbReference type="NCBI Taxonomy" id="1465501"/>
    <lineage>
        <taxon>Bacteria</taxon>
        <taxon>Bacillati</taxon>
        <taxon>Bacillota</taxon>
        <taxon>Bacilli</taxon>
        <taxon>Bacillales</taxon>
        <taxon>Sporolactobacillaceae</taxon>
        <taxon>Sporolactobacillus</taxon>
    </lineage>
</organism>
<dbReference type="Proteomes" id="UP000298347">
    <property type="component" value="Unassembled WGS sequence"/>
</dbReference>
<keyword evidence="2" id="KW-0808">Transferase</keyword>
<keyword evidence="2" id="KW-0695">RNA-directed DNA polymerase</keyword>
<dbReference type="PROSITE" id="PS50879">
    <property type="entry name" value="RNASE_H_1"/>
    <property type="match status" value="1"/>
</dbReference>
<dbReference type="PANTHER" id="PTHR47723:SF19">
    <property type="entry name" value="POLYNUCLEOTIDYL TRANSFERASE, RIBONUCLEASE H-LIKE SUPERFAMILY PROTEIN"/>
    <property type="match status" value="1"/>
</dbReference>
<gene>
    <name evidence="2" type="ORF">E4665_01695</name>
</gene>
<dbReference type="GO" id="GO:0003964">
    <property type="term" value="F:RNA-directed DNA polymerase activity"/>
    <property type="evidence" value="ECO:0007669"/>
    <property type="project" value="UniProtKB-KW"/>
</dbReference>
<comment type="caution">
    <text evidence="2">The sequence shown here is derived from an EMBL/GenBank/DDBJ whole genome shotgun (WGS) entry which is preliminary data.</text>
</comment>
<dbReference type="InterPro" id="IPR002156">
    <property type="entry name" value="RNaseH_domain"/>
</dbReference>
<dbReference type="GO" id="GO:0003676">
    <property type="term" value="F:nucleic acid binding"/>
    <property type="evidence" value="ECO:0007669"/>
    <property type="project" value="InterPro"/>
</dbReference>
<dbReference type="Pfam" id="PF13456">
    <property type="entry name" value="RVT_3"/>
    <property type="match status" value="1"/>
</dbReference>
<dbReference type="EMBL" id="SRJD01000001">
    <property type="protein sequence ID" value="TGB00415.1"/>
    <property type="molecule type" value="Genomic_DNA"/>
</dbReference>
<dbReference type="CDD" id="cd09279">
    <property type="entry name" value="RNase_HI_like"/>
    <property type="match status" value="1"/>
</dbReference>
<dbReference type="AlphaFoldDB" id="A0A4Z0GUK9"/>
<evidence type="ECO:0000259" key="1">
    <source>
        <dbReference type="PROSITE" id="PS50879"/>
    </source>
</evidence>
<dbReference type="GO" id="GO:0004523">
    <property type="term" value="F:RNA-DNA hybrid ribonuclease activity"/>
    <property type="evidence" value="ECO:0007669"/>
    <property type="project" value="InterPro"/>
</dbReference>
<dbReference type="RefSeq" id="WP_135347060.1">
    <property type="nucleotide sequence ID" value="NZ_SRJD01000001.1"/>
</dbReference>
<reference evidence="2 3" key="1">
    <citation type="journal article" date="2015" name="Int. J. Syst. Evol. Microbiol.">
        <title>Sporolactobacillus shoreae sp. nov. and Sporolactobacillus spathodeae sp. nov., two spore-forming lactic acid bacteria isolated from tree barks in Thailand.</title>
        <authorList>
            <person name="Thamacharoensuk T."/>
            <person name="Kitahara M."/>
            <person name="Ohkuma M."/>
            <person name="Thongchul N."/>
            <person name="Tanasupawat S."/>
        </authorList>
    </citation>
    <scope>NUCLEOTIDE SEQUENCE [LARGE SCALE GENOMIC DNA]</scope>
    <source>
        <strain evidence="2 3">BK92</strain>
    </source>
</reference>